<name>A0ABD1ZFC9_9MARC</name>
<dbReference type="EMBL" id="JBHFFA010000001">
    <property type="protein sequence ID" value="KAL2650143.1"/>
    <property type="molecule type" value="Genomic_DNA"/>
</dbReference>
<evidence type="ECO:0000256" key="1">
    <source>
        <dbReference type="SAM" id="MobiDB-lite"/>
    </source>
</evidence>
<accession>A0ABD1ZFC9</accession>
<sequence length="150" mass="16983">MCHVGRPNTQKRSSRPSCRISECLRESGTCHSERSDFGSGGEVRYSSGLEHIADFAAGIPETGRDRQRISEGGKEGSRARKAGRVKDYSEGAKRMCFLETWIGFLARTLYRGDESYCIRRDQREADMVRIPWLRATCATFAIVNEDRMHS</sequence>
<feature type="compositionally biased region" description="Basic and acidic residues" evidence="1">
    <location>
        <begin position="62"/>
        <end position="85"/>
    </location>
</feature>
<protein>
    <submittedName>
        <fullName evidence="2">Uncharacterized protein</fullName>
    </submittedName>
</protein>
<dbReference type="AlphaFoldDB" id="A0ABD1ZFC9"/>
<proteinExistence type="predicted"/>
<dbReference type="Proteomes" id="UP001605036">
    <property type="component" value="Unassembled WGS sequence"/>
</dbReference>
<feature type="region of interest" description="Disordered" evidence="1">
    <location>
        <begin position="56"/>
        <end position="85"/>
    </location>
</feature>
<gene>
    <name evidence="2" type="ORF">R1flu_018271</name>
</gene>
<evidence type="ECO:0000313" key="3">
    <source>
        <dbReference type="Proteomes" id="UP001605036"/>
    </source>
</evidence>
<keyword evidence="3" id="KW-1185">Reference proteome</keyword>
<comment type="caution">
    <text evidence="2">The sequence shown here is derived from an EMBL/GenBank/DDBJ whole genome shotgun (WGS) entry which is preliminary data.</text>
</comment>
<organism evidence="2 3">
    <name type="scientific">Riccia fluitans</name>
    <dbReference type="NCBI Taxonomy" id="41844"/>
    <lineage>
        <taxon>Eukaryota</taxon>
        <taxon>Viridiplantae</taxon>
        <taxon>Streptophyta</taxon>
        <taxon>Embryophyta</taxon>
        <taxon>Marchantiophyta</taxon>
        <taxon>Marchantiopsida</taxon>
        <taxon>Marchantiidae</taxon>
        <taxon>Marchantiales</taxon>
        <taxon>Ricciaceae</taxon>
        <taxon>Riccia</taxon>
    </lineage>
</organism>
<reference evidence="2 3" key="1">
    <citation type="submission" date="2024-09" db="EMBL/GenBank/DDBJ databases">
        <title>Chromosome-scale assembly of Riccia fluitans.</title>
        <authorList>
            <person name="Paukszto L."/>
            <person name="Sawicki J."/>
            <person name="Karawczyk K."/>
            <person name="Piernik-Szablinska J."/>
            <person name="Szczecinska M."/>
            <person name="Mazdziarz M."/>
        </authorList>
    </citation>
    <scope>NUCLEOTIDE SEQUENCE [LARGE SCALE GENOMIC DNA]</scope>
    <source>
        <strain evidence="2">Rf_01</strain>
        <tissue evidence="2">Aerial parts of the thallus</tissue>
    </source>
</reference>
<evidence type="ECO:0000313" key="2">
    <source>
        <dbReference type="EMBL" id="KAL2650143.1"/>
    </source>
</evidence>